<protein>
    <recommendedName>
        <fullName evidence="4">VPS4-associated protein 1</fullName>
    </recommendedName>
</protein>
<evidence type="ECO:0000256" key="1">
    <source>
        <dbReference type="SAM" id="MobiDB-lite"/>
    </source>
</evidence>
<dbReference type="InterPro" id="IPR013640">
    <property type="entry name" value="Vfa1"/>
</dbReference>
<dbReference type="RefSeq" id="XP_066806312.1">
    <property type="nucleotide sequence ID" value="XM_066943770.1"/>
</dbReference>
<dbReference type="PANTHER" id="PTHR28218:SF1">
    <property type="entry name" value="VPS4-ASSOCIATED PROTEIN 1"/>
    <property type="match status" value="1"/>
</dbReference>
<dbReference type="Proteomes" id="UP001388673">
    <property type="component" value="Unassembled WGS sequence"/>
</dbReference>
<name>A0AAW0Z758_9TREE</name>
<comment type="caution">
    <text evidence="2">The sequence shown here is derived from an EMBL/GenBank/DDBJ whole genome shotgun (WGS) entry which is preliminary data.</text>
</comment>
<proteinExistence type="predicted"/>
<evidence type="ECO:0000313" key="2">
    <source>
        <dbReference type="EMBL" id="KAK8870066.1"/>
    </source>
</evidence>
<dbReference type="Pfam" id="PF08432">
    <property type="entry name" value="Vfa1"/>
    <property type="match status" value="1"/>
</dbReference>
<dbReference type="GO" id="GO:0007034">
    <property type="term" value="P:vacuolar transport"/>
    <property type="evidence" value="ECO:0007669"/>
    <property type="project" value="TreeGrafter"/>
</dbReference>
<feature type="compositionally biased region" description="Basic and acidic residues" evidence="1">
    <location>
        <begin position="143"/>
        <end position="165"/>
    </location>
</feature>
<feature type="compositionally biased region" description="Polar residues" evidence="1">
    <location>
        <begin position="109"/>
        <end position="130"/>
    </location>
</feature>
<reference evidence="2 3" key="1">
    <citation type="journal article" date="2024" name="bioRxiv">
        <title>Comparative genomics of Cryptococcus and Kwoniella reveals pathogenesis evolution and contrasting karyotype dynamics via intercentromeric recombination or chromosome fusion.</title>
        <authorList>
            <person name="Coelho M.A."/>
            <person name="David-Palma M."/>
            <person name="Shea T."/>
            <person name="Bowers K."/>
            <person name="McGinley-Smith S."/>
            <person name="Mohammad A.W."/>
            <person name="Gnirke A."/>
            <person name="Yurkov A.M."/>
            <person name="Nowrousian M."/>
            <person name="Sun S."/>
            <person name="Cuomo C.A."/>
            <person name="Heitman J."/>
        </authorList>
    </citation>
    <scope>NUCLEOTIDE SEQUENCE [LARGE SCALE GENOMIC DNA]</scope>
    <source>
        <strain evidence="2 3">CBS 13917</strain>
    </source>
</reference>
<feature type="region of interest" description="Disordered" evidence="1">
    <location>
        <begin position="54"/>
        <end position="176"/>
    </location>
</feature>
<dbReference type="GO" id="GO:0005768">
    <property type="term" value="C:endosome"/>
    <property type="evidence" value="ECO:0007669"/>
    <property type="project" value="TreeGrafter"/>
</dbReference>
<accession>A0AAW0Z758</accession>
<feature type="compositionally biased region" description="Basic and acidic residues" evidence="1">
    <location>
        <begin position="71"/>
        <end position="108"/>
    </location>
</feature>
<dbReference type="KEGG" id="kne:92177896"/>
<organism evidence="2 3">
    <name type="scientific">Kwoniella newhampshirensis</name>
    <dbReference type="NCBI Taxonomy" id="1651941"/>
    <lineage>
        <taxon>Eukaryota</taxon>
        <taxon>Fungi</taxon>
        <taxon>Dikarya</taxon>
        <taxon>Basidiomycota</taxon>
        <taxon>Agaricomycotina</taxon>
        <taxon>Tremellomycetes</taxon>
        <taxon>Tremellales</taxon>
        <taxon>Cryptococcaceae</taxon>
        <taxon>Kwoniella</taxon>
    </lineage>
</organism>
<evidence type="ECO:0000313" key="3">
    <source>
        <dbReference type="Proteomes" id="UP001388673"/>
    </source>
</evidence>
<dbReference type="EMBL" id="JBCAWK010000001">
    <property type="protein sequence ID" value="KAK8870066.1"/>
    <property type="molecule type" value="Genomic_DNA"/>
</dbReference>
<gene>
    <name evidence="2" type="ORF">IAR55_000636</name>
</gene>
<keyword evidence="3" id="KW-1185">Reference proteome</keyword>
<dbReference type="GeneID" id="92177896"/>
<dbReference type="AlphaFoldDB" id="A0AAW0Z758"/>
<sequence>MTSPPSTVFANVYYERKTATARPCYICNRPTQTVLATIKTEDFLYTCDNHLLDPASPIAPPPTVASSPTPDEIRKVVEDYKAREARKSKDQDKEKESDQDRKDEKEGQTKSSSAGGGSTNPTPVGATSPTPAAAHRNFTLHRSIFEMRKNEIKRKEMGAKAREVGKGLPQVPRTGF</sequence>
<dbReference type="PANTHER" id="PTHR28218">
    <property type="entry name" value="VPS4-ASSOCIATED PROTEIN 1"/>
    <property type="match status" value="1"/>
</dbReference>
<evidence type="ECO:0008006" key="4">
    <source>
        <dbReference type="Google" id="ProtNLM"/>
    </source>
</evidence>